<dbReference type="PANTHER" id="PTHR43674:SF16">
    <property type="entry name" value="CARBON-NITROGEN FAMILY, PUTATIVE (AFU_ORTHOLOGUE AFUA_5G02350)-RELATED"/>
    <property type="match status" value="1"/>
</dbReference>
<dbReference type="Pfam" id="PF00795">
    <property type="entry name" value="CN_hydrolase"/>
    <property type="match status" value="1"/>
</dbReference>
<evidence type="ECO:0000313" key="4">
    <source>
        <dbReference type="Proteomes" id="UP001321506"/>
    </source>
</evidence>
<dbReference type="RefSeq" id="WP_281488166.1">
    <property type="nucleotide sequence ID" value="NZ_CP159582.1"/>
</dbReference>
<feature type="domain" description="CN hydrolase" evidence="2">
    <location>
        <begin position="6"/>
        <end position="237"/>
    </location>
</feature>
<evidence type="ECO:0000256" key="1">
    <source>
        <dbReference type="ARBA" id="ARBA00022801"/>
    </source>
</evidence>
<dbReference type="InterPro" id="IPR050345">
    <property type="entry name" value="Aliph_Amidase/BUP"/>
</dbReference>
<dbReference type="SUPFAM" id="SSF56317">
    <property type="entry name" value="Carbon-nitrogen hydrolase"/>
    <property type="match status" value="1"/>
</dbReference>
<proteinExistence type="predicted"/>
<dbReference type="InterPro" id="IPR036526">
    <property type="entry name" value="C-N_Hydrolase_sf"/>
</dbReference>
<dbReference type="Proteomes" id="UP001321506">
    <property type="component" value="Unassembled WGS sequence"/>
</dbReference>
<sequence>MLRSSLRVEVVQATPAPRDIAANLETTAAMVEASAADVIVFPELFLTGYQTAALEELAMPTTDARLGSLAARCAERETALLVGFIERAAEGYYDAYLAIDADGTILPAVRKTHLFGAEGDVFLAGDSLDPITLCGTPIGVINCFELEFPEVARTLALKGAALLLAGSANMHPYSEDHRIASTARALENRLPVAYANRVGSESGHTFCGFSRIVDRDGSLLGELGEDEQGSLVADLAVNATVPTEVAMLAQRRPELYSG</sequence>
<dbReference type="PANTHER" id="PTHR43674">
    <property type="entry name" value="NITRILASE C965.09-RELATED"/>
    <property type="match status" value="1"/>
</dbReference>
<dbReference type="InterPro" id="IPR003010">
    <property type="entry name" value="C-N_Hydrolase"/>
</dbReference>
<evidence type="ECO:0000259" key="2">
    <source>
        <dbReference type="PROSITE" id="PS50263"/>
    </source>
</evidence>
<organism evidence="3 4">
    <name type="scientific">Ruicaihuangia caeni</name>
    <dbReference type="NCBI Taxonomy" id="3042517"/>
    <lineage>
        <taxon>Bacteria</taxon>
        <taxon>Bacillati</taxon>
        <taxon>Actinomycetota</taxon>
        <taxon>Actinomycetes</taxon>
        <taxon>Micrococcales</taxon>
        <taxon>Microbacteriaceae</taxon>
        <taxon>Ruicaihuangia</taxon>
    </lineage>
</organism>
<evidence type="ECO:0000313" key="3">
    <source>
        <dbReference type="EMBL" id="MDI2098368.1"/>
    </source>
</evidence>
<protein>
    <submittedName>
        <fullName evidence="3">Nitrilase-related carbon-nitrogen hydrolase</fullName>
    </submittedName>
</protein>
<accession>A0AAW6T7N5</accession>
<keyword evidence="1 3" id="KW-0378">Hydrolase</keyword>
<dbReference type="Gene3D" id="3.60.110.10">
    <property type="entry name" value="Carbon-nitrogen hydrolase"/>
    <property type="match status" value="1"/>
</dbReference>
<comment type="caution">
    <text evidence="3">The sequence shown here is derived from an EMBL/GenBank/DDBJ whole genome shotgun (WGS) entry which is preliminary data.</text>
</comment>
<gene>
    <name evidence="3" type="ORF">QF206_05240</name>
</gene>
<dbReference type="GO" id="GO:0016811">
    <property type="term" value="F:hydrolase activity, acting on carbon-nitrogen (but not peptide) bonds, in linear amides"/>
    <property type="evidence" value="ECO:0007669"/>
    <property type="project" value="TreeGrafter"/>
</dbReference>
<dbReference type="AlphaFoldDB" id="A0AAW6T7N5"/>
<dbReference type="EMBL" id="JASATX010000002">
    <property type="protein sequence ID" value="MDI2098368.1"/>
    <property type="molecule type" value="Genomic_DNA"/>
</dbReference>
<name>A0AAW6T7N5_9MICO</name>
<reference evidence="3 4" key="1">
    <citation type="submission" date="2023-04" db="EMBL/GenBank/DDBJ databases">
        <title>Klugiella caeni sp. nov. isolated from the sludge of biochemical tank.</title>
        <authorList>
            <person name="Geng K."/>
        </authorList>
    </citation>
    <scope>NUCLEOTIDE SEQUENCE [LARGE SCALE GENOMIC DNA]</scope>
    <source>
        <strain evidence="3 4">YN-L-19</strain>
    </source>
</reference>
<keyword evidence="4" id="KW-1185">Reference proteome</keyword>
<dbReference type="PROSITE" id="PS50263">
    <property type="entry name" value="CN_HYDROLASE"/>
    <property type="match status" value="1"/>
</dbReference>